<dbReference type="AlphaFoldDB" id="A0A1G8H3V6"/>
<organism evidence="2 3">
    <name type="scientific">Alteribacillus persepolensis</name>
    <dbReference type="NCBI Taxonomy" id="568899"/>
    <lineage>
        <taxon>Bacteria</taxon>
        <taxon>Bacillati</taxon>
        <taxon>Bacillota</taxon>
        <taxon>Bacilli</taxon>
        <taxon>Bacillales</taxon>
        <taxon>Bacillaceae</taxon>
        <taxon>Alteribacillus</taxon>
    </lineage>
</organism>
<protein>
    <submittedName>
        <fullName evidence="2">Branched-chain amino acid transport protein</fullName>
    </submittedName>
</protein>
<evidence type="ECO:0000313" key="2">
    <source>
        <dbReference type="EMBL" id="SDI01335.1"/>
    </source>
</evidence>
<dbReference type="EMBL" id="FNDK01000018">
    <property type="protein sequence ID" value="SDI01335.1"/>
    <property type="molecule type" value="Genomic_DNA"/>
</dbReference>
<dbReference type="InterPro" id="IPR008407">
    <property type="entry name" value="Brnchd-chn_aa_trnsp_AzlD"/>
</dbReference>
<feature type="transmembrane region" description="Helical" evidence="1">
    <location>
        <begin position="39"/>
        <end position="58"/>
    </location>
</feature>
<accession>A0A1G8H3V6</accession>
<keyword evidence="1" id="KW-0472">Membrane</keyword>
<keyword evidence="3" id="KW-1185">Reference proteome</keyword>
<sequence length="101" mass="10897">MSTELLLIIVGMAIVTYIPRVLPLVFLNAKKIPSRLEGVLKNVPYAALGALIFPGVLFVHENIFFGLTGVIIAFTISFLGGNLIFVVIGSILILTVLTPLF</sequence>
<feature type="transmembrane region" description="Helical" evidence="1">
    <location>
        <begin position="64"/>
        <end position="97"/>
    </location>
</feature>
<dbReference type="OrthoDB" id="9811308at2"/>
<dbReference type="Pfam" id="PF05437">
    <property type="entry name" value="AzlD"/>
    <property type="match status" value="1"/>
</dbReference>
<feature type="transmembrane region" description="Helical" evidence="1">
    <location>
        <begin position="6"/>
        <end position="27"/>
    </location>
</feature>
<evidence type="ECO:0000313" key="3">
    <source>
        <dbReference type="Proteomes" id="UP000199163"/>
    </source>
</evidence>
<gene>
    <name evidence="2" type="ORF">SAMN05192534_11844</name>
</gene>
<evidence type="ECO:0000256" key="1">
    <source>
        <dbReference type="SAM" id="Phobius"/>
    </source>
</evidence>
<dbReference type="Proteomes" id="UP000199163">
    <property type="component" value="Unassembled WGS sequence"/>
</dbReference>
<keyword evidence="1" id="KW-0812">Transmembrane</keyword>
<keyword evidence="1" id="KW-1133">Transmembrane helix</keyword>
<proteinExistence type="predicted"/>
<name>A0A1G8H3V6_9BACI</name>
<dbReference type="STRING" id="568899.SAMN05192534_11844"/>
<dbReference type="RefSeq" id="WP_091274861.1">
    <property type="nucleotide sequence ID" value="NZ_FNDK01000018.1"/>
</dbReference>
<reference evidence="2 3" key="1">
    <citation type="submission" date="2016-10" db="EMBL/GenBank/DDBJ databases">
        <authorList>
            <person name="de Groot N.N."/>
        </authorList>
    </citation>
    <scope>NUCLEOTIDE SEQUENCE [LARGE SCALE GENOMIC DNA]</scope>
    <source>
        <strain evidence="2 3">DSM 21632</strain>
    </source>
</reference>